<gene>
    <name evidence="2" type="ORF">S58_34850</name>
</gene>
<organism evidence="2 3">
    <name type="scientific">Bradyrhizobium oligotrophicum S58</name>
    <dbReference type="NCBI Taxonomy" id="1245469"/>
    <lineage>
        <taxon>Bacteria</taxon>
        <taxon>Pseudomonadati</taxon>
        <taxon>Pseudomonadota</taxon>
        <taxon>Alphaproteobacteria</taxon>
        <taxon>Hyphomicrobiales</taxon>
        <taxon>Nitrobacteraceae</taxon>
        <taxon>Bradyrhizobium</taxon>
    </lineage>
</organism>
<dbReference type="STRING" id="1245469.S58_34850"/>
<feature type="coiled-coil region" evidence="1">
    <location>
        <begin position="11"/>
        <end position="41"/>
    </location>
</feature>
<keyword evidence="1" id="KW-0175">Coiled coil</keyword>
<reference evidence="2 3" key="1">
    <citation type="journal article" date="2013" name="Appl. Environ. Microbiol.">
        <title>Genome analysis suggests that the soil oligotrophic bacterium Agromonas oligotrophica (Bradyrhizobium oligotrophicum) is a nitrogen-fixing symbiont of Aeschynomene indica.</title>
        <authorList>
            <person name="Okubo T."/>
            <person name="Fukushima S."/>
            <person name="Itakura M."/>
            <person name="Oshima K."/>
            <person name="Longtonglang A."/>
            <person name="Teaumroong N."/>
            <person name="Mitsui H."/>
            <person name="Hattori M."/>
            <person name="Hattori R."/>
            <person name="Hattori T."/>
            <person name="Minamisawa K."/>
        </authorList>
    </citation>
    <scope>NUCLEOTIDE SEQUENCE [LARGE SCALE GENOMIC DNA]</scope>
    <source>
        <strain evidence="2 3">S58</strain>
    </source>
</reference>
<proteinExistence type="predicted"/>
<name>M4Z7D4_9BRAD</name>
<dbReference type="EMBL" id="AP012603">
    <property type="protein sequence ID" value="BAM89478.1"/>
    <property type="molecule type" value="Genomic_DNA"/>
</dbReference>
<dbReference type="KEGG" id="aol:S58_34850"/>
<sequence length="105" mass="11812">MNEQPRFGAGLRLTVEEMGQANNLLNQLESAAMQVRNAARNITVTVGSQHISDASARFDSDEFNQQLNSILFESRTLGEAMTKLRLAQQQAEDFVRDLERSLRTN</sequence>
<dbReference type="AlphaFoldDB" id="M4Z7D4"/>
<evidence type="ECO:0000256" key="1">
    <source>
        <dbReference type="SAM" id="Coils"/>
    </source>
</evidence>
<evidence type="ECO:0000313" key="2">
    <source>
        <dbReference type="EMBL" id="BAM89478.1"/>
    </source>
</evidence>
<dbReference type="HOGENOM" id="CLU_2231409_0_0_5"/>
<keyword evidence="3" id="KW-1185">Reference proteome</keyword>
<dbReference type="Proteomes" id="UP000011841">
    <property type="component" value="Chromosome"/>
</dbReference>
<protein>
    <submittedName>
        <fullName evidence="2">Uncharacterized protein</fullName>
    </submittedName>
</protein>
<accession>M4Z7D4</accession>
<evidence type="ECO:0000313" key="3">
    <source>
        <dbReference type="Proteomes" id="UP000011841"/>
    </source>
</evidence>